<evidence type="ECO:0000256" key="1">
    <source>
        <dbReference type="PROSITE-ProRule" id="PRU00047"/>
    </source>
</evidence>
<protein>
    <recommendedName>
        <fullName evidence="2">CCHC-type domain-containing protein</fullName>
    </recommendedName>
</protein>
<dbReference type="InterPro" id="IPR001878">
    <property type="entry name" value="Znf_CCHC"/>
</dbReference>
<dbReference type="EMBL" id="OZ075111">
    <property type="protein sequence ID" value="CAL4889181.1"/>
    <property type="molecule type" value="Genomic_DNA"/>
</dbReference>
<dbReference type="SUPFAM" id="SSF57756">
    <property type="entry name" value="Retrovirus zinc finger-like domains"/>
    <property type="match status" value="1"/>
</dbReference>
<name>A0ABC8VG51_9POAL</name>
<dbReference type="Proteomes" id="UP001497457">
    <property type="component" value="Chromosome 1b"/>
</dbReference>
<dbReference type="PANTHER" id="PTHR35317:SF38">
    <property type="entry name" value="RNA-DIRECTED DNA POLYMERASE"/>
    <property type="match status" value="1"/>
</dbReference>
<dbReference type="PANTHER" id="PTHR35317">
    <property type="entry name" value="OS04G0629600 PROTEIN"/>
    <property type="match status" value="1"/>
</dbReference>
<feature type="domain" description="CCHC-type" evidence="2">
    <location>
        <begin position="222"/>
        <end position="237"/>
    </location>
</feature>
<dbReference type="SMART" id="SM00343">
    <property type="entry name" value="ZnF_C2HC"/>
    <property type="match status" value="1"/>
</dbReference>
<evidence type="ECO:0000313" key="4">
    <source>
        <dbReference type="Proteomes" id="UP001497457"/>
    </source>
</evidence>
<keyword evidence="1" id="KW-0479">Metal-binding</keyword>
<dbReference type="Gene3D" id="4.10.60.10">
    <property type="entry name" value="Zinc finger, CCHC-type"/>
    <property type="match status" value="1"/>
</dbReference>
<reference evidence="3" key="1">
    <citation type="submission" date="2024-10" db="EMBL/GenBank/DDBJ databases">
        <authorList>
            <person name="Ryan C."/>
        </authorList>
    </citation>
    <scope>NUCLEOTIDE SEQUENCE [LARGE SCALE GENOMIC DNA]</scope>
</reference>
<evidence type="ECO:0000313" key="3">
    <source>
        <dbReference type="EMBL" id="CAL4889181.1"/>
    </source>
</evidence>
<dbReference type="PROSITE" id="PS50158">
    <property type="entry name" value="ZF_CCHC"/>
    <property type="match status" value="1"/>
</dbReference>
<evidence type="ECO:0000259" key="2">
    <source>
        <dbReference type="PROSITE" id="PS50158"/>
    </source>
</evidence>
<keyword evidence="4" id="KW-1185">Reference proteome</keyword>
<keyword evidence="1" id="KW-0863">Zinc-finger</keyword>
<proteinExistence type="predicted"/>
<gene>
    <name evidence="3" type="ORF">URODEC1_LOCUS2576</name>
</gene>
<organism evidence="3 4">
    <name type="scientific">Urochloa decumbens</name>
    <dbReference type="NCBI Taxonomy" id="240449"/>
    <lineage>
        <taxon>Eukaryota</taxon>
        <taxon>Viridiplantae</taxon>
        <taxon>Streptophyta</taxon>
        <taxon>Embryophyta</taxon>
        <taxon>Tracheophyta</taxon>
        <taxon>Spermatophyta</taxon>
        <taxon>Magnoliopsida</taxon>
        <taxon>Liliopsida</taxon>
        <taxon>Poales</taxon>
        <taxon>Poaceae</taxon>
        <taxon>PACMAD clade</taxon>
        <taxon>Panicoideae</taxon>
        <taxon>Panicodae</taxon>
        <taxon>Paniceae</taxon>
        <taxon>Melinidinae</taxon>
        <taxon>Urochloa</taxon>
    </lineage>
</organism>
<dbReference type="AlphaFoldDB" id="A0ABC8VG51"/>
<dbReference type="Pfam" id="PF14223">
    <property type="entry name" value="Retrotran_gag_2"/>
    <property type="match status" value="1"/>
</dbReference>
<sequence>MEASSSAKESSVTMQYPLLTGCNYTAWAIKMKAYLKAQGLWEAIDSKEVDERKDQMALAAIYHGILEETLLLIAEKETAKEAWTMLKTMHLGVERVMEAKVQTLQTELDARRMKDGESIDDFAMKLTSIVSKIRALGEKVEEAYVVKKLLRVVPKKFLQVVSTIEQFGDFNIMTVEEVIGRLKAYEERIRIYADDEGEHLLLTQAEWRAKERSRKFDKKKVKCYRCKNFGHYSYDCPLKKKEEKAYFAKKQEEDESGLLMAEACLL</sequence>
<dbReference type="InterPro" id="IPR036875">
    <property type="entry name" value="Znf_CCHC_sf"/>
</dbReference>
<accession>A0ABC8VG51</accession>
<keyword evidence="1" id="KW-0862">Zinc</keyword>
<dbReference type="GO" id="GO:0008270">
    <property type="term" value="F:zinc ion binding"/>
    <property type="evidence" value="ECO:0007669"/>
    <property type="project" value="UniProtKB-KW"/>
</dbReference>
<dbReference type="Pfam" id="PF00098">
    <property type="entry name" value="zf-CCHC"/>
    <property type="match status" value="1"/>
</dbReference>